<dbReference type="RefSeq" id="WP_311674059.1">
    <property type="nucleotide sequence ID" value="NZ_JAVREQ010000013.1"/>
</dbReference>
<name>A0ABU2NTA2_9ACTN</name>
<proteinExistence type="predicted"/>
<sequence>MWVGTSGWQYRDWRGVLYPAQVPQRLWLEEYARRFATVENNSAFYRLPATETFAGWRERTPEGFVMTVKASRYLTHIRRLREPSEPVARLMGRAVEGLGDRLGPVLVQLPPGFRADVDALDACLRCFPRGVRVAVELRHASWREERHALRAVLERHDSPLCWADRLSRPVTPLWRTASWGYVRLHEGAARPWPRHGRQALRAWAERIADAYADRDDVFVYFNNDPGAAAVLDAVHFARSAAAAGRTTTPVPASVP</sequence>
<dbReference type="SUPFAM" id="SSF117396">
    <property type="entry name" value="TM1631-like"/>
    <property type="match status" value="1"/>
</dbReference>
<evidence type="ECO:0000313" key="2">
    <source>
        <dbReference type="Proteomes" id="UP001183414"/>
    </source>
</evidence>
<dbReference type="InterPro" id="IPR002763">
    <property type="entry name" value="DUF72"/>
</dbReference>
<protein>
    <submittedName>
        <fullName evidence="1">DUF72 domain-containing protein</fullName>
    </submittedName>
</protein>
<dbReference type="Gene3D" id="3.20.20.410">
    <property type="entry name" value="Protein of unknown function UPF0759"/>
    <property type="match status" value="1"/>
</dbReference>
<dbReference type="InterPro" id="IPR036520">
    <property type="entry name" value="UPF0759_sf"/>
</dbReference>
<dbReference type="Proteomes" id="UP001183414">
    <property type="component" value="Unassembled WGS sequence"/>
</dbReference>
<comment type="caution">
    <text evidence="1">The sequence shown here is derived from an EMBL/GenBank/DDBJ whole genome shotgun (WGS) entry which is preliminary data.</text>
</comment>
<accession>A0ABU2NTA2</accession>
<reference evidence="2" key="1">
    <citation type="submission" date="2023-07" db="EMBL/GenBank/DDBJ databases">
        <title>30 novel species of actinomycetes from the DSMZ collection.</title>
        <authorList>
            <person name="Nouioui I."/>
        </authorList>
    </citation>
    <scope>NUCLEOTIDE SEQUENCE [LARGE SCALE GENOMIC DNA]</scope>
    <source>
        <strain evidence="2">DSM 42041</strain>
    </source>
</reference>
<keyword evidence="2" id="KW-1185">Reference proteome</keyword>
<gene>
    <name evidence="1" type="ORF">RM572_15700</name>
</gene>
<dbReference type="PANTHER" id="PTHR30348:SF4">
    <property type="entry name" value="DUF72 DOMAIN-CONTAINING PROTEIN"/>
    <property type="match status" value="1"/>
</dbReference>
<organism evidence="1 2">
    <name type="scientific">Streptomyces hazeniae</name>
    <dbReference type="NCBI Taxonomy" id="3075538"/>
    <lineage>
        <taxon>Bacteria</taxon>
        <taxon>Bacillati</taxon>
        <taxon>Actinomycetota</taxon>
        <taxon>Actinomycetes</taxon>
        <taxon>Kitasatosporales</taxon>
        <taxon>Streptomycetaceae</taxon>
        <taxon>Streptomyces</taxon>
    </lineage>
</organism>
<evidence type="ECO:0000313" key="1">
    <source>
        <dbReference type="EMBL" id="MDT0380204.1"/>
    </source>
</evidence>
<dbReference type="Pfam" id="PF01904">
    <property type="entry name" value="DUF72"/>
    <property type="match status" value="1"/>
</dbReference>
<dbReference type="PANTHER" id="PTHR30348">
    <property type="entry name" value="UNCHARACTERIZED PROTEIN YECE"/>
    <property type="match status" value="1"/>
</dbReference>
<dbReference type="EMBL" id="JAVREQ010000013">
    <property type="protein sequence ID" value="MDT0380204.1"/>
    <property type="molecule type" value="Genomic_DNA"/>
</dbReference>